<dbReference type="InterPro" id="IPR017927">
    <property type="entry name" value="FAD-bd_FR_type"/>
</dbReference>
<dbReference type="PANTHER" id="PTHR30212:SF2">
    <property type="entry name" value="PROTEIN YIIM"/>
    <property type="match status" value="1"/>
</dbReference>
<dbReference type="Gene3D" id="2.40.30.10">
    <property type="entry name" value="Translation factors"/>
    <property type="match status" value="1"/>
</dbReference>
<dbReference type="SUPFAM" id="SSF54292">
    <property type="entry name" value="2Fe-2S ferredoxin-like"/>
    <property type="match status" value="1"/>
</dbReference>
<dbReference type="InterPro" id="IPR006058">
    <property type="entry name" value="2Fe2S_fd_BS"/>
</dbReference>
<dbReference type="InterPro" id="IPR039261">
    <property type="entry name" value="FNR_nucleotide-bd"/>
</dbReference>
<dbReference type="Gene3D" id="3.10.20.30">
    <property type="match status" value="1"/>
</dbReference>
<evidence type="ECO:0000313" key="3">
    <source>
        <dbReference type="EMBL" id="SEB65941.1"/>
    </source>
</evidence>
<dbReference type="GO" id="GO:0051213">
    <property type="term" value="F:dioxygenase activity"/>
    <property type="evidence" value="ECO:0007669"/>
    <property type="project" value="UniProtKB-KW"/>
</dbReference>
<dbReference type="SUPFAM" id="SSF52343">
    <property type="entry name" value="Ferredoxin reductase-like, C-terminal NADP-linked domain"/>
    <property type="match status" value="1"/>
</dbReference>
<dbReference type="OrthoDB" id="502624at2"/>
<dbReference type="GO" id="GO:0051537">
    <property type="term" value="F:2 iron, 2 sulfur cluster binding"/>
    <property type="evidence" value="ECO:0007669"/>
    <property type="project" value="InterPro"/>
</dbReference>
<sequence length="312" mass="33766">MSHEYVQVRLAAKRRVAANVIEFHFEAIDGSSLSSPAPGDHIEILTPSGLPRRYSTTAGPHGSGGGWTVGIALDPAGSGGSASMHMQATTGDIMNVRPPTTNFPLKMSNSALFIAGGIGITPIRSMYHAARREGKPYELVYLAGSRPEAAYATEFTEDPQSTLYIRDEHDGRFDLWKILERPGERDLFCCGPPALMTQVRALTMHWRPSRIHFETFSGVSPLDEFSGPFSAIWVPTGEMIPVPTDKTLLAAMRSVGIDWPSSCNAGTCGTCKVSLIGGDADHRDALLTEEEQAKWLLPCVSRGDRVLELGPA</sequence>
<dbReference type="CDD" id="cd06185">
    <property type="entry name" value="PDR_like"/>
    <property type="match status" value="1"/>
</dbReference>
<dbReference type="PROSITE" id="PS51384">
    <property type="entry name" value="FAD_FR"/>
    <property type="match status" value="1"/>
</dbReference>
<dbReference type="PANTHER" id="PTHR30212">
    <property type="entry name" value="PROTEIN YIIM"/>
    <property type="match status" value="1"/>
</dbReference>
<protein>
    <submittedName>
        <fullName evidence="3">Phthalate 4,5-dioxygenase reductase subunit</fullName>
    </submittedName>
</protein>
<accession>A0A1H4L5E1</accession>
<evidence type="ECO:0000259" key="2">
    <source>
        <dbReference type="PROSITE" id="PS51384"/>
    </source>
</evidence>
<keyword evidence="3" id="KW-0560">Oxidoreductase</keyword>
<organism evidence="3 4">
    <name type="scientific">Rhodococcus koreensis</name>
    <dbReference type="NCBI Taxonomy" id="99653"/>
    <lineage>
        <taxon>Bacteria</taxon>
        <taxon>Bacillati</taxon>
        <taxon>Actinomycetota</taxon>
        <taxon>Actinomycetes</taxon>
        <taxon>Mycobacteriales</taxon>
        <taxon>Nocardiaceae</taxon>
        <taxon>Rhodococcus</taxon>
    </lineage>
</organism>
<keyword evidence="4" id="KW-1185">Reference proteome</keyword>
<evidence type="ECO:0000259" key="1">
    <source>
        <dbReference type="PROSITE" id="PS51085"/>
    </source>
</evidence>
<keyword evidence="3" id="KW-0223">Dioxygenase</keyword>
<dbReference type="SUPFAM" id="SSF63380">
    <property type="entry name" value="Riboflavin synthase domain-like"/>
    <property type="match status" value="1"/>
</dbReference>
<gene>
    <name evidence="3" type="ORF">SAMN04490239_1100</name>
</gene>
<dbReference type="Proteomes" id="UP000183561">
    <property type="component" value="Unassembled WGS sequence"/>
</dbReference>
<dbReference type="PROSITE" id="PS51085">
    <property type="entry name" value="2FE2S_FER_2"/>
    <property type="match status" value="1"/>
</dbReference>
<feature type="domain" description="FAD-binding FR-type" evidence="2">
    <location>
        <begin position="3"/>
        <end position="106"/>
    </location>
</feature>
<dbReference type="InterPro" id="IPR012675">
    <property type="entry name" value="Beta-grasp_dom_sf"/>
</dbReference>
<dbReference type="InterPro" id="IPR052353">
    <property type="entry name" value="Benzoxazolinone_Detox_Enz"/>
</dbReference>
<reference evidence="4" key="1">
    <citation type="submission" date="2016-10" db="EMBL/GenBank/DDBJ databases">
        <authorList>
            <person name="Varghese N."/>
            <person name="Submissions S."/>
        </authorList>
    </citation>
    <scope>NUCLEOTIDE SEQUENCE [LARGE SCALE GENOMIC DNA]</scope>
    <source>
        <strain evidence="4">DSM 44498</strain>
    </source>
</reference>
<dbReference type="PRINTS" id="PR00409">
    <property type="entry name" value="PHDIOXRDTASE"/>
</dbReference>
<feature type="domain" description="2Fe-2S ferredoxin-type" evidence="1">
    <location>
        <begin position="230"/>
        <end position="312"/>
    </location>
</feature>
<dbReference type="AlphaFoldDB" id="A0A1H4L5E1"/>
<evidence type="ECO:0000313" key="4">
    <source>
        <dbReference type="Proteomes" id="UP000183561"/>
    </source>
</evidence>
<dbReference type="InterPro" id="IPR036010">
    <property type="entry name" value="2Fe-2S_ferredoxin-like_sf"/>
</dbReference>
<name>A0A1H4L5E1_9NOCA</name>
<dbReference type="EMBL" id="FNSV01000005">
    <property type="protein sequence ID" value="SEB65941.1"/>
    <property type="molecule type" value="Genomic_DNA"/>
</dbReference>
<dbReference type="CDD" id="cd00207">
    <property type="entry name" value="fer2"/>
    <property type="match status" value="1"/>
</dbReference>
<dbReference type="Gene3D" id="3.40.50.80">
    <property type="entry name" value="Nucleotide-binding domain of ferredoxin-NADP reductase (FNR) module"/>
    <property type="match status" value="1"/>
</dbReference>
<dbReference type="InterPro" id="IPR001041">
    <property type="entry name" value="2Fe-2S_ferredoxin-type"/>
</dbReference>
<proteinExistence type="predicted"/>
<dbReference type="Pfam" id="PF00111">
    <property type="entry name" value="Fer2"/>
    <property type="match status" value="1"/>
</dbReference>
<dbReference type="InterPro" id="IPR017938">
    <property type="entry name" value="Riboflavin_synthase-like_b-brl"/>
</dbReference>
<dbReference type="PROSITE" id="PS00197">
    <property type="entry name" value="2FE2S_FER_1"/>
    <property type="match status" value="1"/>
</dbReference>